<dbReference type="AlphaFoldDB" id="A0AAV2Z9V9"/>
<evidence type="ECO:0000313" key="1">
    <source>
        <dbReference type="EMBL" id="DBA04213.1"/>
    </source>
</evidence>
<reference evidence="1" key="1">
    <citation type="submission" date="2022-11" db="EMBL/GenBank/DDBJ databases">
        <authorList>
            <person name="Morgan W.R."/>
            <person name="Tartar A."/>
        </authorList>
    </citation>
    <scope>NUCLEOTIDE SEQUENCE</scope>
    <source>
        <strain evidence="1">ARSEF 373</strain>
    </source>
</reference>
<name>A0AAV2Z9V9_9STRA</name>
<protein>
    <recommendedName>
        <fullName evidence="3">Transposase</fullName>
    </recommendedName>
</protein>
<reference evidence="1" key="2">
    <citation type="journal article" date="2023" name="Microbiol Resour">
        <title>Decontamination and Annotation of the Draft Genome Sequence of the Oomycete Lagenidium giganteum ARSEF 373.</title>
        <authorList>
            <person name="Morgan W.R."/>
            <person name="Tartar A."/>
        </authorList>
    </citation>
    <scope>NUCLEOTIDE SEQUENCE</scope>
    <source>
        <strain evidence="1">ARSEF 373</strain>
    </source>
</reference>
<organism evidence="1 2">
    <name type="scientific">Lagenidium giganteum</name>
    <dbReference type="NCBI Taxonomy" id="4803"/>
    <lineage>
        <taxon>Eukaryota</taxon>
        <taxon>Sar</taxon>
        <taxon>Stramenopiles</taxon>
        <taxon>Oomycota</taxon>
        <taxon>Peronosporomycetes</taxon>
        <taxon>Pythiales</taxon>
        <taxon>Pythiaceae</taxon>
    </lineage>
</organism>
<gene>
    <name evidence="1" type="ORF">N0F65_004321</name>
</gene>
<proteinExistence type="predicted"/>
<sequence length="66" mass="7460">MPTTSTVESHFSLIKNLESDCAHYLSDVSMEALLHGKQYQKKLLPFEAICLFDTSVDDNKPVTSER</sequence>
<evidence type="ECO:0008006" key="3">
    <source>
        <dbReference type="Google" id="ProtNLM"/>
    </source>
</evidence>
<keyword evidence="2" id="KW-1185">Reference proteome</keyword>
<comment type="caution">
    <text evidence="1">The sequence shown here is derived from an EMBL/GenBank/DDBJ whole genome shotgun (WGS) entry which is preliminary data.</text>
</comment>
<accession>A0AAV2Z9V9</accession>
<evidence type="ECO:0000313" key="2">
    <source>
        <dbReference type="Proteomes" id="UP001146120"/>
    </source>
</evidence>
<dbReference type="EMBL" id="DAKRPA010000011">
    <property type="protein sequence ID" value="DBA04213.1"/>
    <property type="molecule type" value="Genomic_DNA"/>
</dbReference>
<dbReference type="Proteomes" id="UP001146120">
    <property type="component" value="Unassembled WGS sequence"/>
</dbReference>